<dbReference type="GO" id="GO:0034040">
    <property type="term" value="F:ATPase-coupled lipid transmembrane transporter activity"/>
    <property type="evidence" value="ECO:0007669"/>
    <property type="project" value="TreeGrafter"/>
</dbReference>
<keyword evidence="2 7" id="KW-0812">Transmembrane</keyword>
<dbReference type="PROSITE" id="PS50893">
    <property type="entry name" value="ABC_TRANSPORTER_2"/>
    <property type="match status" value="1"/>
</dbReference>
<feature type="domain" description="ABC transporter" evidence="8">
    <location>
        <begin position="328"/>
        <end position="557"/>
    </location>
</feature>
<dbReference type="GO" id="GO:0005524">
    <property type="term" value="F:ATP binding"/>
    <property type="evidence" value="ECO:0007669"/>
    <property type="project" value="UniProtKB-KW"/>
</dbReference>
<dbReference type="Pfam" id="PF00005">
    <property type="entry name" value="ABC_tran"/>
    <property type="match status" value="1"/>
</dbReference>
<evidence type="ECO:0000256" key="2">
    <source>
        <dbReference type="ARBA" id="ARBA00022692"/>
    </source>
</evidence>
<evidence type="ECO:0000256" key="4">
    <source>
        <dbReference type="ARBA" id="ARBA00022840"/>
    </source>
</evidence>
<reference evidence="10 11" key="1">
    <citation type="submission" date="2018-11" db="EMBL/GenBank/DDBJ databases">
        <title>Sequencing the genomes of 1000 actinobacteria strains.</title>
        <authorList>
            <person name="Klenk H.-P."/>
        </authorList>
    </citation>
    <scope>NUCLEOTIDE SEQUENCE [LARGE SCALE GENOMIC DNA]</scope>
    <source>
        <strain evidence="10 11">DSM 11294</strain>
    </source>
</reference>
<keyword evidence="3" id="KW-0547">Nucleotide-binding</keyword>
<evidence type="ECO:0000259" key="8">
    <source>
        <dbReference type="PROSITE" id="PS50893"/>
    </source>
</evidence>
<accession>A0A3N2BAI4</accession>
<feature type="domain" description="ABC transmembrane type-1" evidence="9">
    <location>
        <begin position="113"/>
        <end position="292"/>
    </location>
</feature>
<evidence type="ECO:0000256" key="6">
    <source>
        <dbReference type="ARBA" id="ARBA00023136"/>
    </source>
</evidence>
<evidence type="ECO:0000313" key="11">
    <source>
        <dbReference type="Proteomes" id="UP000280668"/>
    </source>
</evidence>
<feature type="transmembrane region" description="Helical" evidence="7">
    <location>
        <begin position="55"/>
        <end position="74"/>
    </location>
</feature>
<dbReference type="EMBL" id="RKHK01000001">
    <property type="protein sequence ID" value="ROR72269.1"/>
    <property type="molecule type" value="Genomic_DNA"/>
</dbReference>
<dbReference type="InterPro" id="IPR011527">
    <property type="entry name" value="ABC1_TM_dom"/>
</dbReference>
<evidence type="ECO:0000256" key="7">
    <source>
        <dbReference type="SAM" id="Phobius"/>
    </source>
</evidence>
<dbReference type="GO" id="GO:0140359">
    <property type="term" value="F:ABC-type transporter activity"/>
    <property type="evidence" value="ECO:0007669"/>
    <property type="project" value="InterPro"/>
</dbReference>
<organism evidence="10 11">
    <name type="scientific">Bogoriella caseilytica</name>
    <dbReference type="NCBI Taxonomy" id="56055"/>
    <lineage>
        <taxon>Bacteria</taxon>
        <taxon>Bacillati</taxon>
        <taxon>Actinomycetota</taxon>
        <taxon>Actinomycetes</taxon>
        <taxon>Micrococcales</taxon>
        <taxon>Bogoriellaceae</taxon>
        <taxon>Bogoriella</taxon>
    </lineage>
</organism>
<evidence type="ECO:0000256" key="1">
    <source>
        <dbReference type="ARBA" id="ARBA00004651"/>
    </source>
</evidence>
<dbReference type="PANTHER" id="PTHR24221:SF654">
    <property type="entry name" value="ATP-BINDING CASSETTE SUB-FAMILY B MEMBER 6"/>
    <property type="match status" value="1"/>
</dbReference>
<feature type="transmembrane region" description="Helical" evidence="7">
    <location>
        <begin position="155"/>
        <end position="175"/>
    </location>
</feature>
<dbReference type="AlphaFoldDB" id="A0A3N2BAI4"/>
<dbReference type="GO" id="GO:0016887">
    <property type="term" value="F:ATP hydrolysis activity"/>
    <property type="evidence" value="ECO:0007669"/>
    <property type="project" value="InterPro"/>
</dbReference>
<dbReference type="InterPro" id="IPR003439">
    <property type="entry name" value="ABC_transporter-like_ATP-bd"/>
</dbReference>
<protein>
    <submittedName>
        <fullName evidence="10">ATP-binding cassette subfamily C protein</fullName>
    </submittedName>
</protein>
<evidence type="ECO:0000313" key="10">
    <source>
        <dbReference type="EMBL" id="ROR72269.1"/>
    </source>
</evidence>
<comment type="subcellular location">
    <subcellularLocation>
        <location evidence="1">Cell membrane</location>
        <topology evidence="1">Multi-pass membrane protein</topology>
    </subcellularLocation>
</comment>
<dbReference type="InterPro" id="IPR039421">
    <property type="entry name" value="Type_1_exporter"/>
</dbReference>
<name>A0A3N2BAI4_9MICO</name>
<dbReference type="InterPro" id="IPR036640">
    <property type="entry name" value="ABC1_TM_sf"/>
</dbReference>
<dbReference type="Proteomes" id="UP000280668">
    <property type="component" value="Unassembled WGS sequence"/>
</dbReference>
<dbReference type="PANTHER" id="PTHR24221">
    <property type="entry name" value="ATP-BINDING CASSETTE SUB-FAMILY B"/>
    <property type="match status" value="1"/>
</dbReference>
<keyword evidence="4 10" id="KW-0067">ATP-binding</keyword>
<dbReference type="Pfam" id="PF00664">
    <property type="entry name" value="ABC_membrane"/>
    <property type="match status" value="1"/>
</dbReference>
<keyword evidence="6 7" id="KW-0472">Membrane</keyword>
<evidence type="ECO:0000256" key="3">
    <source>
        <dbReference type="ARBA" id="ARBA00022741"/>
    </source>
</evidence>
<feature type="transmembrane region" description="Helical" evidence="7">
    <location>
        <begin position="132"/>
        <end position="149"/>
    </location>
</feature>
<sequence>MREVLGDMPRRAWLGVALSWLRTLSLAVVFLAVGAAVDVVGLGYRQGSLGLSTPLLAAEVAAALAVACTAWAAAEPPRLQGAEEQSWRARGIRSALSRDAAPGRATGGEVYQLTRAVEAVAAYRAEFIGPSLAAFTAPTLVLVVVAIAVDPLIAGLLTALVVLVPVVSGFFIRLFRARNARYRRLSAQASARFAEMLRTLGSLVLMGASDRGRAVVAQAAADLRQEAVALLRRSQLVILVNDALFSLVMVTAAAVLALWRLDAGALSGGAALSVVLLATLLNEPIDKLGRSFYIGLGGRAQQSGLQRLVAGAPARIPVPARPADTADLTVRGLAVTRGGSTVLRDVDLHLPAGSVLAVVGPSGAGKSSFAAAMAGLLPAEGEIELDGAPAGRAELQAASVLVAQSPFLVSGTIAENLRLAKPEATTDELWDALRLARLEAEVAAMPSGLDTAVGESGSALSGGQVRRVAIARAVLSGAPLLVLDEPTADLDRHTENLVTEMLQELAGQRTLILIAHRLATTAWADQVLVLEEGRAVALGTPQELTEGEGYYAVATDGEGEW</sequence>
<keyword evidence="5 7" id="KW-1133">Transmembrane helix</keyword>
<dbReference type="InterPro" id="IPR027417">
    <property type="entry name" value="P-loop_NTPase"/>
</dbReference>
<evidence type="ECO:0000256" key="5">
    <source>
        <dbReference type="ARBA" id="ARBA00022989"/>
    </source>
</evidence>
<evidence type="ECO:0000259" key="9">
    <source>
        <dbReference type="PROSITE" id="PS50929"/>
    </source>
</evidence>
<comment type="caution">
    <text evidence="10">The sequence shown here is derived from an EMBL/GenBank/DDBJ whole genome shotgun (WGS) entry which is preliminary data.</text>
</comment>
<dbReference type="Gene3D" id="1.20.1560.10">
    <property type="entry name" value="ABC transporter type 1, transmembrane domain"/>
    <property type="match status" value="1"/>
</dbReference>
<gene>
    <name evidence="10" type="ORF">EDD31_0619</name>
</gene>
<feature type="transmembrane region" description="Helical" evidence="7">
    <location>
        <begin position="12"/>
        <end position="35"/>
    </location>
</feature>
<feature type="transmembrane region" description="Helical" evidence="7">
    <location>
        <begin position="236"/>
        <end position="259"/>
    </location>
</feature>
<dbReference type="Gene3D" id="3.40.50.300">
    <property type="entry name" value="P-loop containing nucleotide triphosphate hydrolases"/>
    <property type="match status" value="1"/>
</dbReference>
<dbReference type="PROSITE" id="PS50929">
    <property type="entry name" value="ABC_TM1F"/>
    <property type="match status" value="1"/>
</dbReference>
<dbReference type="SUPFAM" id="SSF52540">
    <property type="entry name" value="P-loop containing nucleoside triphosphate hydrolases"/>
    <property type="match status" value="1"/>
</dbReference>
<dbReference type="SUPFAM" id="SSF90123">
    <property type="entry name" value="ABC transporter transmembrane region"/>
    <property type="match status" value="1"/>
</dbReference>
<dbReference type="InterPro" id="IPR003593">
    <property type="entry name" value="AAA+_ATPase"/>
</dbReference>
<proteinExistence type="predicted"/>
<keyword evidence="11" id="KW-1185">Reference proteome</keyword>
<dbReference type="SMART" id="SM00382">
    <property type="entry name" value="AAA"/>
    <property type="match status" value="1"/>
</dbReference>
<dbReference type="GO" id="GO:0005886">
    <property type="term" value="C:plasma membrane"/>
    <property type="evidence" value="ECO:0007669"/>
    <property type="project" value="UniProtKB-SubCell"/>
</dbReference>